<protein>
    <submittedName>
        <fullName evidence="1">Uncharacterized protein</fullName>
    </submittedName>
</protein>
<accession>A0A6J7WU09</accession>
<name>A0A6J7WU09_9CAUD</name>
<organism evidence="1">
    <name type="scientific">uncultured Caudovirales phage</name>
    <dbReference type="NCBI Taxonomy" id="2100421"/>
    <lineage>
        <taxon>Viruses</taxon>
        <taxon>Duplodnaviria</taxon>
        <taxon>Heunggongvirae</taxon>
        <taxon>Uroviricota</taxon>
        <taxon>Caudoviricetes</taxon>
        <taxon>Peduoviridae</taxon>
        <taxon>Maltschvirus</taxon>
        <taxon>Maltschvirus maltsch</taxon>
    </lineage>
</organism>
<dbReference type="EMBL" id="LR798292">
    <property type="protein sequence ID" value="CAB5221456.1"/>
    <property type="molecule type" value="Genomic_DNA"/>
</dbReference>
<reference evidence="1" key="1">
    <citation type="submission" date="2020-05" db="EMBL/GenBank/DDBJ databases">
        <authorList>
            <person name="Chiriac C."/>
            <person name="Salcher M."/>
            <person name="Ghai R."/>
            <person name="Kavagutti S V."/>
        </authorList>
    </citation>
    <scope>NUCLEOTIDE SEQUENCE</scope>
</reference>
<gene>
    <name evidence="1" type="ORF">UFOVP244_169</name>
</gene>
<proteinExistence type="predicted"/>
<sequence length="816" mass="88820">MEPFDIFNYLPDHYKTEKGTVLAALLSSIGANQSLLVKAVESAIDQQFLTTATGKHLLYLGEQSGFVLPPNSGLDIRALRSLVPIAVANPRQVADTLIKLVEAFYGVDKVRSNVLSTAISPFRFYNGDDLIIETESGTISMTLTEDAFSDISNVSGSEIATFINTSQSKIIADVFQDLKTSNKYLRLASRTRGLGSYIRVSGGTAQNSLRFPQLVPTTNGYTTEWRATKQALHTDITKITWTGLGKSPGVYNVRPGDVVSIRGLTGPTSSLNGSYTVQDAGYDYFVILASRFLSTQETFEEPSDYTVVFTSQSKNGVYQASEYAFVAETNDDSISVTVPAVPPIARRFLKGSSHLHGVELPVLDFTRSTITTDNSVADVSPSDVNSVVLVNNSMRYDLNPASTYRVGGSDRGTPRTYIYDNTDPSYAFLPYTTPQLVGSDVIEGEINSPNFYMTFPFPHGVRTGWGFTLETSPVAGSYSPPELAREHVCSSVIDPYTIRFQINDSLGRPIKHKGALIGPVDVIQWDLARDSGGDFYLEFHTLSALINSGIKAGQTIRIDNHVGVFHNAHYSSTLKNTNFLITEITGTKASFTAGFGPGSLGTVISNASVVRSGGFGGEVSYFVDKTSQRNRDRIFDSLRALFTEYTPSANSKFVGSHLFDPLGLSSEVTVSNVVVKNAAEILKGSSQISIFIESASSLPSNGSIMMDYGTDRAEGPVSYLSVIENNNGYTQLIIDPSYKFKSSHSKGSYIWHVAQKSPYLLDTTGKDFPAYLTGTAQARNTLFEILKLLVASGIFIDFNVLLPDLKYADPSIHPFA</sequence>
<evidence type="ECO:0000313" key="1">
    <source>
        <dbReference type="EMBL" id="CAB5221456.1"/>
    </source>
</evidence>